<protein>
    <recommendedName>
        <fullName evidence="7">MARVEL domain-containing protein</fullName>
    </recommendedName>
</protein>
<dbReference type="Pfam" id="PF01284">
    <property type="entry name" value="MARVEL"/>
    <property type="match status" value="1"/>
</dbReference>
<dbReference type="EMBL" id="NKUJ01000032">
    <property type="protein sequence ID" value="RMJ17426.1"/>
    <property type="molecule type" value="Genomic_DNA"/>
</dbReference>
<dbReference type="PANTHER" id="PTHR39608">
    <property type="entry name" value="INTEGRAL MEMBRANE PROTEIN (AFU_ORTHOLOGUE AFUA_5G08640)"/>
    <property type="match status" value="1"/>
</dbReference>
<dbReference type="GO" id="GO:0016020">
    <property type="term" value="C:membrane"/>
    <property type="evidence" value="ECO:0007669"/>
    <property type="project" value="UniProtKB-SubCell"/>
</dbReference>
<evidence type="ECO:0000259" key="7">
    <source>
        <dbReference type="Pfam" id="PF01284"/>
    </source>
</evidence>
<reference evidence="8 9" key="1">
    <citation type="submission" date="2017-06" db="EMBL/GenBank/DDBJ databases">
        <title>Comparative genomic analysis of Ambrosia Fusariam Clade fungi.</title>
        <authorList>
            <person name="Stajich J.E."/>
            <person name="Carrillo J."/>
            <person name="Kijimoto T."/>
            <person name="Eskalen A."/>
            <person name="O'Donnell K."/>
            <person name="Kasson M."/>
        </authorList>
    </citation>
    <scope>NUCLEOTIDE SEQUENCE [LARGE SCALE GENOMIC DNA]</scope>
    <source>
        <strain evidence="8">UCR3666</strain>
    </source>
</reference>
<feature type="domain" description="MARVEL" evidence="7">
    <location>
        <begin position="13"/>
        <end position="157"/>
    </location>
</feature>
<sequence>MTYEKSGSTHKVLSVILRLGQICCAAIVLGILARFSYLLTIRQVHEDGQLVYAMVVAGMSIIYSFLLCPPFRNLFMSFPCDFILFIMWLVAYCLLQTQSGTRTCSSTWYRNYWGYYWGSYWHVGRPGVNVHRAGCSHWRTVLAFSFIAWFAYLLSGILGIYVFHKYIKVKETANEFKHQAKKHLGRDSQENDYGRPVNEPTTGAGVSQPVTEVSQV</sequence>
<dbReference type="InterPro" id="IPR008253">
    <property type="entry name" value="Marvel"/>
</dbReference>
<feature type="transmembrane region" description="Helical" evidence="6">
    <location>
        <begin position="141"/>
        <end position="163"/>
    </location>
</feature>
<feature type="region of interest" description="Disordered" evidence="5">
    <location>
        <begin position="180"/>
        <end position="216"/>
    </location>
</feature>
<keyword evidence="9" id="KW-1185">Reference proteome</keyword>
<feature type="transmembrane region" description="Helical" evidence="6">
    <location>
        <begin position="15"/>
        <end position="38"/>
    </location>
</feature>
<proteinExistence type="predicted"/>
<keyword evidence="2 6" id="KW-0812">Transmembrane</keyword>
<keyword evidence="4 6" id="KW-0472">Membrane</keyword>
<evidence type="ECO:0000256" key="4">
    <source>
        <dbReference type="ARBA" id="ARBA00023136"/>
    </source>
</evidence>
<name>A0A3M2SIN7_9HYPO</name>
<evidence type="ECO:0000256" key="5">
    <source>
        <dbReference type="SAM" id="MobiDB-lite"/>
    </source>
</evidence>
<evidence type="ECO:0000256" key="6">
    <source>
        <dbReference type="SAM" id="Phobius"/>
    </source>
</evidence>
<dbReference type="OrthoDB" id="4074965at2759"/>
<comment type="caution">
    <text evidence="8">The sequence shown here is derived from an EMBL/GenBank/DDBJ whole genome shotgun (WGS) entry which is preliminary data.</text>
</comment>
<keyword evidence="3 6" id="KW-1133">Transmembrane helix</keyword>
<evidence type="ECO:0000313" key="9">
    <source>
        <dbReference type="Proteomes" id="UP000277212"/>
    </source>
</evidence>
<dbReference type="AlphaFoldDB" id="A0A3M2SIN7"/>
<accession>A0A3M2SIN7</accession>
<feature type="transmembrane region" description="Helical" evidence="6">
    <location>
        <begin position="50"/>
        <end position="68"/>
    </location>
</feature>
<dbReference type="Proteomes" id="UP000277212">
    <property type="component" value="Unassembled WGS sequence"/>
</dbReference>
<evidence type="ECO:0000256" key="2">
    <source>
        <dbReference type="ARBA" id="ARBA00022692"/>
    </source>
</evidence>
<evidence type="ECO:0000256" key="3">
    <source>
        <dbReference type="ARBA" id="ARBA00022989"/>
    </source>
</evidence>
<evidence type="ECO:0000256" key="1">
    <source>
        <dbReference type="ARBA" id="ARBA00004141"/>
    </source>
</evidence>
<feature type="transmembrane region" description="Helical" evidence="6">
    <location>
        <begin position="74"/>
        <end position="95"/>
    </location>
</feature>
<gene>
    <name evidence="8" type="ORF">CDV36_002886</name>
</gene>
<organism evidence="8 9">
    <name type="scientific">Fusarium kuroshium</name>
    <dbReference type="NCBI Taxonomy" id="2010991"/>
    <lineage>
        <taxon>Eukaryota</taxon>
        <taxon>Fungi</taxon>
        <taxon>Dikarya</taxon>
        <taxon>Ascomycota</taxon>
        <taxon>Pezizomycotina</taxon>
        <taxon>Sordariomycetes</taxon>
        <taxon>Hypocreomycetidae</taxon>
        <taxon>Hypocreales</taxon>
        <taxon>Nectriaceae</taxon>
        <taxon>Fusarium</taxon>
        <taxon>Fusarium solani species complex</taxon>
    </lineage>
</organism>
<comment type="subcellular location">
    <subcellularLocation>
        <location evidence="1">Membrane</location>
        <topology evidence="1">Multi-pass membrane protein</topology>
    </subcellularLocation>
</comment>
<feature type="compositionally biased region" description="Polar residues" evidence="5">
    <location>
        <begin position="199"/>
        <end position="216"/>
    </location>
</feature>
<evidence type="ECO:0000313" key="8">
    <source>
        <dbReference type="EMBL" id="RMJ17426.1"/>
    </source>
</evidence>
<dbReference type="PANTHER" id="PTHR39608:SF1">
    <property type="entry name" value="INTEGRAL MEMBRANE PROTEIN (AFU_ORTHOLOGUE AFUA_5G08640)"/>
    <property type="match status" value="1"/>
</dbReference>